<accession>A0ACC0CQP7</accession>
<keyword evidence="2" id="KW-1185">Reference proteome</keyword>
<organism evidence="1 2">
    <name type="scientific">Hypoxylon rubiginosum</name>
    <dbReference type="NCBI Taxonomy" id="110542"/>
    <lineage>
        <taxon>Eukaryota</taxon>
        <taxon>Fungi</taxon>
        <taxon>Dikarya</taxon>
        <taxon>Ascomycota</taxon>
        <taxon>Pezizomycotina</taxon>
        <taxon>Sordariomycetes</taxon>
        <taxon>Xylariomycetidae</taxon>
        <taxon>Xylariales</taxon>
        <taxon>Hypoxylaceae</taxon>
        <taxon>Hypoxylon</taxon>
    </lineage>
</organism>
<proteinExistence type="predicted"/>
<reference evidence="1 2" key="1">
    <citation type="journal article" date="2022" name="New Phytol.">
        <title>Ecological generalism drives hyperdiversity of secondary metabolite gene clusters in xylarialean endophytes.</title>
        <authorList>
            <person name="Franco M.E.E."/>
            <person name="Wisecaver J.H."/>
            <person name="Arnold A.E."/>
            <person name="Ju Y.M."/>
            <person name="Slot J.C."/>
            <person name="Ahrendt S."/>
            <person name="Moore L.P."/>
            <person name="Eastman K.E."/>
            <person name="Scott K."/>
            <person name="Konkel Z."/>
            <person name="Mondo S.J."/>
            <person name="Kuo A."/>
            <person name="Hayes R.D."/>
            <person name="Haridas S."/>
            <person name="Andreopoulos B."/>
            <person name="Riley R."/>
            <person name="LaButti K."/>
            <person name="Pangilinan J."/>
            <person name="Lipzen A."/>
            <person name="Amirebrahimi M."/>
            <person name="Yan J."/>
            <person name="Adam C."/>
            <person name="Keymanesh K."/>
            <person name="Ng V."/>
            <person name="Louie K."/>
            <person name="Northen T."/>
            <person name="Drula E."/>
            <person name="Henrissat B."/>
            <person name="Hsieh H.M."/>
            <person name="Youens-Clark K."/>
            <person name="Lutzoni F."/>
            <person name="Miadlikowska J."/>
            <person name="Eastwood D.C."/>
            <person name="Hamelin R.C."/>
            <person name="Grigoriev I.V."/>
            <person name="U'Ren J.M."/>
        </authorList>
    </citation>
    <scope>NUCLEOTIDE SEQUENCE [LARGE SCALE GENOMIC DNA]</scope>
    <source>
        <strain evidence="1 2">ER1909</strain>
    </source>
</reference>
<evidence type="ECO:0000313" key="1">
    <source>
        <dbReference type="EMBL" id="KAI6082724.1"/>
    </source>
</evidence>
<gene>
    <name evidence="1" type="ORF">F4821DRAFT_263676</name>
</gene>
<sequence length="174" mass="20160">MAPAPTEIWLIHNEGKVLPISREAAYMSSRLSSVIAKHMESNSELTKLQIEVDSKNHSIDGFTLWKIIEWCEAYVKDADGIQTLMRNTDQEEWTSTPRIKLTFQLLWYDVEEMFTMLKAALHLNVGPFIWYACDTIEEEAASVSLEERYVIISRLQKIMCKSILDVFDYKSIAY</sequence>
<comment type="caution">
    <text evidence="1">The sequence shown here is derived from an EMBL/GenBank/DDBJ whole genome shotgun (WGS) entry which is preliminary data.</text>
</comment>
<name>A0ACC0CQP7_9PEZI</name>
<protein>
    <submittedName>
        <fullName evidence="1">Uncharacterized protein</fullName>
    </submittedName>
</protein>
<dbReference type="EMBL" id="MU394365">
    <property type="protein sequence ID" value="KAI6082724.1"/>
    <property type="molecule type" value="Genomic_DNA"/>
</dbReference>
<evidence type="ECO:0000313" key="2">
    <source>
        <dbReference type="Proteomes" id="UP001497680"/>
    </source>
</evidence>
<dbReference type="Proteomes" id="UP001497680">
    <property type="component" value="Unassembled WGS sequence"/>
</dbReference>